<comment type="caution">
    <text evidence="2">The sequence shown here is derived from an EMBL/GenBank/DDBJ whole genome shotgun (WGS) entry which is preliminary data.</text>
</comment>
<dbReference type="Proteomes" id="UP001501444">
    <property type="component" value="Unassembled WGS sequence"/>
</dbReference>
<keyword evidence="3" id="KW-1185">Reference proteome</keyword>
<evidence type="ECO:0000313" key="2">
    <source>
        <dbReference type="EMBL" id="GAA2325671.1"/>
    </source>
</evidence>
<accession>A0ABP5SAN9</accession>
<dbReference type="InterPro" id="IPR043519">
    <property type="entry name" value="NT_sf"/>
</dbReference>
<evidence type="ECO:0000313" key="3">
    <source>
        <dbReference type="Proteomes" id="UP001501444"/>
    </source>
</evidence>
<organism evidence="2 3">
    <name type="scientific">Dactylosporangium salmoneum</name>
    <dbReference type="NCBI Taxonomy" id="53361"/>
    <lineage>
        <taxon>Bacteria</taxon>
        <taxon>Bacillati</taxon>
        <taxon>Actinomycetota</taxon>
        <taxon>Actinomycetes</taxon>
        <taxon>Micromonosporales</taxon>
        <taxon>Micromonosporaceae</taxon>
        <taxon>Dactylosporangium</taxon>
    </lineage>
</organism>
<protein>
    <recommendedName>
        <fullName evidence="4">Nucleotidyltransferase</fullName>
    </recommendedName>
</protein>
<reference evidence="3" key="1">
    <citation type="journal article" date="2019" name="Int. J. Syst. Evol. Microbiol.">
        <title>The Global Catalogue of Microorganisms (GCM) 10K type strain sequencing project: providing services to taxonomists for standard genome sequencing and annotation.</title>
        <authorList>
            <consortium name="The Broad Institute Genomics Platform"/>
            <consortium name="The Broad Institute Genome Sequencing Center for Infectious Disease"/>
            <person name="Wu L."/>
            <person name="Ma J."/>
        </authorList>
    </citation>
    <scope>NUCLEOTIDE SEQUENCE [LARGE SCALE GENOMIC DNA]</scope>
    <source>
        <strain evidence="3">JCM 3272</strain>
    </source>
</reference>
<dbReference type="SUPFAM" id="SSF81301">
    <property type="entry name" value="Nucleotidyltransferase"/>
    <property type="match status" value="1"/>
</dbReference>
<dbReference type="RefSeq" id="WP_344610058.1">
    <property type="nucleotide sequence ID" value="NZ_BAAARV010000001.1"/>
</dbReference>
<evidence type="ECO:0000256" key="1">
    <source>
        <dbReference type="SAM" id="MobiDB-lite"/>
    </source>
</evidence>
<dbReference type="Gene3D" id="3.30.460.40">
    <property type="match status" value="1"/>
</dbReference>
<proteinExistence type="predicted"/>
<feature type="region of interest" description="Disordered" evidence="1">
    <location>
        <begin position="169"/>
        <end position="220"/>
    </location>
</feature>
<gene>
    <name evidence="2" type="ORF">GCM10010170_000070</name>
</gene>
<dbReference type="EMBL" id="BAAARV010000001">
    <property type="protein sequence ID" value="GAA2325671.1"/>
    <property type="molecule type" value="Genomic_DNA"/>
</dbReference>
<evidence type="ECO:0008006" key="4">
    <source>
        <dbReference type="Google" id="ProtNLM"/>
    </source>
</evidence>
<name>A0ABP5SAN9_9ACTN</name>
<sequence>MSGSSTSRPLRDLAELHRILTLVLDLVDPAASGFTYRLVGTAAALAQGVALPAGDVDLLVRRREHVEHFAAALSAHRCLDPPAWLPAAGQYFTHFVVDGIEVGASTVEHESAVDTIECIGPGAWTHYVELAVGPHVVPAVRLELRLVSELVRNRPDRYEPLLDHLRAASSARDPDPGAIRGCDATLRPAADPLRGADSSRGAGPVRGANSPRGADPLRGAGLMRGVDSVVGAGPAIGVPPPFDLDLVDRAMRDRAVPPVLREHVLTRLGR</sequence>